<evidence type="ECO:0000256" key="3">
    <source>
        <dbReference type="ARBA" id="ARBA00023237"/>
    </source>
</evidence>
<dbReference type="PATRIC" id="fig|1796491.3.peg.764"/>
<evidence type="ECO:0000313" key="6">
    <source>
        <dbReference type="EMBL" id="KXS33147.1"/>
    </source>
</evidence>
<dbReference type="PANTHER" id="PTHR34512">
    <property type="entry name" value="CELL SURFACE PROTEIN"/>
    <property type="match status" value="1"/>
</dbReference>
<feature type="domain" description="Pyrrolo-quinoline quinone repeat" evidence="5">
    <location>
        <begin position="66"/>
        <end position="114"/>
    </location>
</feature>
<keyword evidence="2 4" id="KW-0472">Membrane</keyword>
<comment type="caution">
    <text evidence="6">The sequence shown here is derived from an EMBL/GenBank/DDBJ whole genome shotgun (WGS) entry which is preliminary data.</text>
</comment>
<comment type="subcellular location">
    <subcellularLocation>
        <location evidence="4">Cell outer membrane</location>
    </subcellularLocation>
</comment>
<reference evidence="6 7" key="1">
    <citation type="submission" date="2016-02" db="EMBL/GenBank/DDBJ databases">
        <authorList>
            <person name="Wen L."/>
            <person name="He K."/>
            <person name="Yang H."/>
        </authorList>
    </citation>
    <scope>NUCLEOTIDE SEQUENCE [LARGE SCALE GENOMIC DNA]</scope>
    <source>
        <strain evidence="6">ShG14-8</strain>
    </source>
</reference>
<dbReference type="SMART" id="SM00564">
    <property type="entry name" value="PQQ"/>
    <property type="match status" value="6"/>
</dbReference>
<feature type="domain" description="Pyrrolo-quinoline quinone repeat" evidence="5">
    <location>
        <begin position="120"/>
        <end position="327"/>
    </location>
</feature>
<accession>A0A139BVZ4</accession>
<keyword evidence="3 4" id="KW-0998">Cell outer membrane</keyword>
<evidence type="ECO:0000259" key="5">
    <source>
        <dbReference type="Pfam" id="PF13360"/>
    </source>
</evidence>
<keyword evidence="1 4" id="KW-0732">Signal</keyword>
<name>A0A139BVZ4_9PROT</name>
<evidence type="ECO:0000313" key="7">
    <source>
        <dbReference type="Proteomes" id="UP000070578"/>
    </source>
</evidence>
<dbReference type="EMBL" id="LSLI01000010">
    <property type="protein sequence ID" value="KXS33147.1"/>
    <property type="molecule type" value="Genomic_DNA"/>
</dbReference>
<evidence type="ECO:0000256" key="4">
    <source>
        <dbReference type="HAMAP-Rule" id="MF_00923"/>
    </source>
</evidence>
<dbReference type="Proteomes" id="UP000070578">
    <property type="component" value="Unassembled WGS sequence"/>
</dbReference>
<dbReference type="GO" id="GO:0051205">
    <property type="term" value="P:protein insertion into membrane"/>
    <property type="evidence" value="ECO:0007669"/>
    <property type="project" value="UniProtKB-UniRule"/>
</dbReference>
<sequence length="401" mass="42381">MTLAILSGRFFPVRALGRVSGRVLMLAIFALAGCSSTKDSAPDWAGIKGNTEPAALFDFHQTAKFEIRWHAKVGESGTNPQQPAVTEDAVYAVSGNGSLSRLDRSTGKPVWNIQTGIVVSGGGVASGEGLVLVGGDKGDVLAYGEDGKLRWKSTVSSEVLNVSSVADGVVMVRTGDGHITGLSAADGKRVWVYERTTPALVVRSHAGVAIQRGVAYAGFAGGKLAAISIKTGEVRWESVVSQPTGNTELERISDITSDPVVDDEQVCAVSFQGRLACFSIAQGSPLWNRDISSDKGIMMLRKFIYLTDENGAVIALDKTNGGTLWKNDQLFMRGVTAPYALGDFVVAGDAQGFLYGLNREDGSPAARIKLDGGAIWTAPLDFDEGFLVQTSGGILYSLSIR</sequence>
<dbReference type="InterPro" id="IPR011047">
    <property type="entry name" value="Quinoprotein_ADH-like_sf"/>
</dbReference>
<dbReference type="NCBIfam" id="TIGR03300">
    <property type="entry name" value="assembly_YfgL"/>
    <property type="match status" value="1"/>
</dbReference>
<dbReference type="GO" id="GO:0009279">
    <property type="term" value="C:cell outer membrane"/>
    <property type="evidence" value="ECO:0007669"/>
    <property type="project" value="UniProtKB-SubCell"/>
</dbReference>
<evidence type="ECO:0000256" key="1">
    <source>
        <dbReference type="ARBA" id="ARBA00022729"/>
    </source>
</evidence>
<comment type="subunit">
    <text evidence="4">Part of the Bam complex.</text>
</comment>
<dbReference type="InterPro" id="IPR015943">
    <property type="entry name" value="WD40/YVTN_repeat-like_dom_sf"/>
</dbReference>
<evidence type="ECO:0000256" key="2">
    <source>
        <dbReference type="ARBA" id="ARBA00023136"/>
    </source>
</evidence>
<dbReference type="SUPFAM" id="SSF50998">
    <property type="entry name" value="Quinoprotein alcohol dehydrogenase-like"/>
    <property type="match status" value="1"/>
</dbReference>
<organism evidence="6 7">
    <name type="scientific">Candidatus Gallionella acididurans</name>
    <dbReference type="NCBI Taxonomy" id="1796491"/>
    <lineage>
        <taxon>Bacteria</taxon>
        <taxon>Pseudomonadati</taxon>
        <taxon>Pseudomonadota</taxon>
        <taxon>Betaproteobacteria</taxon>
        <taxon>Nitrosomonadales</taxon>
        <taxon>Gallionellaceae</taxon>
        <taxon>Gallionella</taxon>
    </lineage>
</organism>
<dbReference type="GO" id="GO:0043165">
    <property type="term" value="P:Gram-negative-bacterium-type cell outer membrane assembly"/>
    <property type="evidence" value="ECO:0007669"/>
    <property type="project" value="UniProtKB-UniRule"/>
</dbReference>
<dbReference type="InterPro" id="IPR002372">
    <property type="entry name" value="PQQ_rpt_dom"/>
</dbReference>
<reference evidence="6 7" key="2">
    <citation type="submission" date="2016-03" db="EMBL/GenBank/DDBJ databases">
        <title>New uncultured bacterium of the family Gallionellaceae from acid mine drainage: description and reconstruction of genome based on metagenomic analysis of microbial community.</title>
        <authorList>
            <person name="Kadnikov V."/>
            <person name="Ivasenko D."/>
            <person name="Beletsky A."/>
            <person name="Mardanov A."/>
            <person name="Danilova E."/>
            <person name="Pimenov N."/>
            <person name="Karnachuk O."/>
            <person name="Ravin N."/>
        </authorList>
    </citation>
    <scope>NUCLEOTIDE SEQUENCE [LARGE SCALE GENOMIC DNA]</scope>
    <source>
        <strain evidence="6">ShG14-8</strain>
    </source>
</reference>
<dbReference type="Pfam" id="PF13360">
    <property type="entry name" value="PQQ_2"/>
    <property type="match status" value="2"/>
</dbReference>
<dbReference type="HAMAP" id="MF_00923">
    <property type="entry name" value="OM_assembly_BamB"/>
    <property type="match status" value="1"/>
</dbReference>
<gene>
    <name evidence="4" type="primary">bamB</name>
    <name evidence="6" type="ORF">AWT59_0704</name>
</gene>
<dbReference type="Gene3D" id="2.130.10.10">
    <property type="entry name" value="YVTN repeat-like/Quinoprotein amine dehydrogenase"/>
    <property type="match status" value="1"/>
</dbReference>
<comment type="similarity">
    <text evidence="4">Belongs to the BamB family.</text>
</comment>
<dbReference type="InterPro" id="IPR017687">
    <property type="entry name" value="BamB"/>
</dbReference>
<dbReference type="InterPro" id="IPR018391">
    <property type="entry name" value="PQQ_b-propeller_rpt"/>
</dbReference>
<dbReference type="AlphaFoldDB" id="A0A139BVZ4"/>
<protein>
    <recommendedName>
        <fullName evidence="4">Outer membrane protein assembly factor BamB</fullName>
    </recommendedName>
</protein>
<dbReference type="PANTHER" id="PTHR34512:SF30">
    <property type="entry name" value="OUTER MEMBRANE PROTEIN ASSEMBLY FACTOR BAMB"/>
    <property type="match status" value="1"/>
</dbReference>
<comment type="function">
    <text evidence="4">Part of the outer membrane protein assembly complex, which is involved in assembly and insertion of beta-barrel proteins into the outer membrane.</text>
</comment>
<proteinExistence type="inferred from homology"/>